<reference evidence="4" key="1">
    <citation type="journal article" date="2019" name="Int. J. Syst. Evol. Microbiol.">
        <title>The Global Catalogue of Microorganisms (GCM) 10K type strain sequencing project: providing services to taxonomists for standard genome sequencing and annotation.</title>
        <authorList>
            <consortium name="The Broad Institute Genomics Platform"/>
            <consortium name="The Broad Institute Genome Sequencing Center for Infectious Disease"/>
            <person name="Wu L."/>
            <person name="Ma J."/>
        </authorList>
    </citation>
    <scope>NUCLEOTIDE SEQUENCE [LARGE SCALE GENOMIC DNA]</scope>
    <source>
        <strain evidence="4">JCM 9371</strain>
    </source>
</reference>
<dbReference type="RefSeq" id="WP_207399442.1">
    <property type="nucleotide sequence ID" value="NZ_CAACUY010000004.1"/>
</dbReference>
<organism evidence="3 4">
    <name type="scientific">Actinomadura fibrosa</name>
    <dbReference type="NCBI Taxonomy" id="111802"/>
    <lineage>
        <taxon>Bacteria</taxon>
        <taxon>Bacillati</taxon>
        <taxon>Actinomycetota</taxon>
        <taxon>Actinomycetes</taxon>
        <taxon>Streptosporangiales</taxon>
        <taxon>Thermomonosporaceae</taxon>
        <taxon>Actinomadura</taxon>
    </lineage>
</organism>
<evidence type="ECO:0000256" key="1">
    <source>
        <dbReference type="SAM" id="MobiDB-lite"/>
    </source>
</evidence>
<sequence length="433" mass="47549">MKLAELDMPSGGAALLEELRRALTAYVVFPSEEAADAVTLWITATHGQQAWEHATRLAIISPEKRCGKSRLLDVIEATSYRSLITVNISSAALVRSIGEDPPTLLLDEADTVFGPKTADNHEDLRGILNAGHQRNRPYVRWDVQLRQPEHCPTFAMAALAGIGDLPDTVMDRSVIVRMRRRAQGEHVRPYRQRRDGGPLAELGARLQKWMHEHLGDLQNAEPEMPVEDRAADTWESLVAVADLAGGPWPRRARAAALKLVRAENEADVEGSMGARLLADIRDLFSSMTVSFLPSRELVNRLRRIDEAPWGDDDLTMRKLAMKLKPYGVGPRQNAAKTDRGYHAEDFGDAFARYLPSPSVQRSEQVADQPEQADTSPDTSAAEKSPDTTAETKSPPMCPDEITGQDTSTDARTLADSPPPTGWPEDSIGAAVNS</sequence>
<proteinExistence type="predicted"/>
<keyword evidence="4" id="KW-1185">Reference proteome</keyword>
<accession>A0ABW2XJ64</accession>
<feature type="compositionally biased region" description="Polar residues" evidence="1">
    <location>
        <begin position="357"/>
        <end position="378"/>
    </location>
</feature>
<dbReference type="EMBL" id="JBHTGP010000006">
    <property type="protein sequence ID" value="MFD0685900.1"/>
    <property type="molecule type" value="Genomic_DNA"/>
</dbReference>
<feature type="region of interest" description="Disordered" evidence="1">
    <location>
        <begin position="357"/>
        <end position="433"/>
    </location>
</feature>
<evidence type="ECO:0000313" key="4">
    <source>
        <dbReference type="Proteomes" id="UP001597063"/>
    </source>
</evidence>
<gene>
    <name evidence="3" type="ORF">ACFQZM_15450</name>
</gene>
<dbReference type="InterPro" id="IPR022081">
    <property type="entry name" value="DUF3631"/>
</dbReference>
<protein>
    <submittedName>
        <fullName evidence="3">DUF3631 domain-containing protein</fullName>
    </submittedName>
</protein>
<evidence type="ECO:0000313" key="3">
    <source>
        <dbReference type="EMBL" id="MFD0685900.1"/>
    </source>
</evidence>
<comment type="caution">
    <text evidence="3">The sequence shown here is derived from an EMBL/GenBank/DDBJ whole genome shotgun (WGS) entry which is preliminary data.</text>
</comment>
<evidence type="ECO:0000259" key="2">
    <source>
        <dbReference type="Pfam" id="PF12307"/>
    </source>
</evidence>
<dbReference type="Proteomes" id="UP001597063">
    <property type="component" value="Unassembled WGS sequence"/>
</dbReference>
<name>A0ABW2XJ64_9ACTN</name>
<feature type="domain" description="DUF3631" evidence="2">
    <location>
        <begin position="177"/>
        <end position="353"/>
    </location>
</feature>
<dbReference type="Pfam" id="PF12307">
    <property type="entry name" value="DUF3631"/>
    <property type="match status" value="1"/>
</dbReference>